<evidence type="ECO:0000256" key="10">
    <source>
        <dbReference type="ARBA" id="ARBA00022840"/>
    </source>
</evidence>
<organism evidence="13 14">
    <name type="scientific">Paracoccus versutus</name>
    <name type="common">Thiobacillus versutus</name>
    <dbReference type="NCBI Taxonomy" id="34007"/>
    <lineage>
        <taxon>Bacteria</taxon>
        <taxon>Pseudomonadati</taxon>
        <taxon>Pseudomonadota</taxon>
        <taxon>Alphaproteobacteria</taxon>
        <taxon>Rhodobacterales</taxon>
        <taxon>Paracoccaceae</taxon>
        <taxon>Paracoccus</taxon>
    </lineage>
</organism>
<comment type="pathway">
    <text evidence="1">Cofactor biosynthesis; FAD biosynthesis; FAD from FMN: step 1/1.</text>
</comment>
<keyword evidence="4" id="KW-0285">Flavoprotein</keyword>
<evidence type="ECO:0000256" key="9">
    <source>
        <dbReference type="ARBA" id="ARBA00022827"/>
    </source>
</evidence>
<dbReference type="Pfam" id="PF06574">
    <property type="entry name" value="FAD_syn"/>
    <property type="match status" value="1"/>
</dbReference>
<evidence type="ECO:0000256" key="8">
    <source>
        <dbReference type="ARBA" id="ARBA00022741"/>
    </source>
</evidence>
<dbReference type="GO" id="GO:0009231">
    <property type="term" value="P:riboflavin biosynthetic process"/>
    <property type="evidence" value="ECO:0007669"/>
    <property type="project" value="InterPro"/>
</dbReference>
<evidence type="ECO:0000313" key="13">
    <source>
        <dbReference type="EMBL" id="REG54321.1"/>
    </source>
</evidence>
<feature type="domain" description="FAD synthetase" evidence="12">
    <location>
        <begin position="28"/>
        <end position="166"/>
    </location>
</feature>
<sequence length="255" mass="28059">MTQIPFSHPFRPELVILRSGIATGSALRRGVVVLGNFDGFHRGHQFLIRSARRIAADGRAVGVMSVEPHPRQVFCPEAAPFRLALPEQKHRTARRIGLDYLFEPVFDRAFAGMTPCAFIDEVLCRRLGVSHVVVGADFHFGAKRAGTTRTLAQECTARGIGVTVLPLQGGFSSTAARQAILAGDMRQARRCLGRPWEGVLDAGRLAPDQIRPPAGRYLVRTQRSAQAGPVRLDADGRILSPESLPRRIEFLDRHD</sequence>
<comment type="similarity">
    <text evidence="2">Belongs to the RibF family.</text>
</comment>
<evidence type="ECO:0000256" key="4">
    <source>
        <dbReference type="ARBA" id="ARBA00022630"/>
    </source>
</evidence>
<evidence type="ECO:0000256" key="5">
    <source>
        <dbReference type="ARBA" id="ARBA00022643"/>
    </source>
</evidence>
<dbReference type="InterPro" id="IPR023468">
    <property type="entry name" value="Riboflavin_kinase"/>
</dbReference>
<evidence type="ECO:0000256" key="1">
    <source>
        <dbReference type="ARBA" id="ARBA00004726"/>
    </source>
</evidence>
<dbReference type="InterPro" id="IPR004821">
    <property type="entry name" value="Cyt_trans-like"/>
</dbReference>
<dbReference type="SUPFAM" id="SSF52374">
    <property type="entry name" value="Nucleotidylyl transferase"/>
    <property type="match status" value="1"/>
</dbReference>
<dbReference type="GO" id="GO:0009398">
    <property type="term" value="P:FMN biosynthetic process"/>
    <property type="evidence" value="ECO:0007669"/>
    <property type="project" value="TreeGrafter"/>
</dbReference>
<evidence type="ECO:0000313" key="14">
    <source>
        <dbReference type="Proteomes" id="UP000256794"/>
    </source>
</evidence>
<keyword evidence="5" id="KW-0288">FMN</keyword>
<keyword evidence="9" id="KW-0274">FAD</keyword>
<comment type="catalytic activity">
    <reaction evidence="11">
        <text>FMN + ATP + H(+) = FAD + diphosphate</text>
        <dbReference type="Rhea" id="RHEA:17237"/>
        <dbReference type="ChEBI" id="CHEBI:15378"/>
        <dbReference type="ChEBI" id="CHEBI:30616"/>
        <dbReference type="ChEBI" id="CHEBI:33019"/>
        <dbReference type="ChEBI" id="CHEBI:57692"/>
        <dbReference type="ChEBI" id="CHEBI:58210"/>
        <dbReference type="EC" id="2.7.7.2"/>
    </reaction>
</comment>
<dbReference type="Gene3D" id="3.40.50.620">
    <property type="entry name" value="HUPs"/>
    <property type="match status" value="1"/>
</dbReference>
<keyword evidence="14" id="KW-1185">Reference proteome</keyword>
<evidence type="ECO:0000256" key="11">
    <source>
        <dbReference type="ARBA" id="ARBA00049494"/>
    </source>
</evidence>
<dbReference type="EC" id="2.7.7.2" evidence="3"/>
<dbReference type="RefSeq" id="WP_052095856.1">
    <property type="nucleotide sequence ID" value="NZ_CP035286.1"/>
</dbReference>
<dbReference type="PANTHER" id="PTHR22749:SF6">
    <property type="entry name" value="RIBOFLAVIN KINASE"/>
    <property type="match status" value="1"/>
</dbReference>
<dbReference type="AlphaFoldDB" id="A0AAQ0KNK7"/>
<keyword evidence="7 13" id="KW-0548">Nucleotidyltransferase</keyword>
<dbReference type="CDD" id="cd02064">
    <property type="entry name" value="FAD_synthetase_N"/>
    <property type="match status" value="1"/>
</dbReference>
<keyword evidence="10" id="KW-0067">ATP-binding</keyword>
<dbReference type="GO" id="GO:0005524">
    <property type="term" value="F:ATP binding"/>
    <property type="evidence" value="ECO:0007669"/>
    <property type="project" value="UniProtKB-KW"/>
</dbReference>
<protein>
    <recommendedName>
        <fullName evidence="3">FAD synthase</fullName>
        <ecNumber evidence="3">2.7.7.2</ecNumber>
    </recommendedName>
</protein>
<evidence type="ECO:0000256" key="6">
    <source>
        <dbReference type="ARBA" id="ARBA00022679"/>
    </source>
</evidence>
<comment type="caution">
    <text evidence="13">The sequence shown here is derived from an EMBL/GenBank/DDBJ whole genome shotgun (WGS) entry which is preliminary data.</text>
</comment>
<keyword evidence="6" id="KW-0808">Transferase</keyword>
<dbReference type="NCBIfam" id="TIGR00125">
    <property type="entry name" value="cyt_tran_rel"/>
    <property type="match status" value="1"/>
</dbReference>
<dbReference type="GO" id="GO:0008531">
    <property type="term" value="F:riboflavin kinase activity"/>
    <property type="evidence" value="ECO:0007669"/>
    <property type="project" value="TreeGrafter"/>
</dbReference>
<evidence type="ECO:0000256" key="7">
    <source>
        <dbReference type="ARBA" id="ARBA00022695"/>
    </source>
</evidence>
<gene>
    <name evidence="13" type="ORF">ATH84_1004116</name>
</gene>
<dbReference type="EMBL" id="QUMX01000004">
    <property type="protein sequence ID" value="REG54321.1"/>
    <property type="molecule type" value="Genomic_DNA"/>
</dbReference>
<dbReference type="InterPro" id="IPR014729">
    <property type="entry name" value="Rossmann-like_a/b/a_fold"/>
</dbReference>
<keyword evidence="8" id="KW-0547">Nucleotide-binding</keyword>
<evidence type="ECO:0000256" key="2">
    <source>
        <dbReference type="ARBA" id="ARBA00010214"/>
    </source>
</evidence>
<dbReference type="Proteomes" id="UP000256794">
    <property type="component" value="Unassembled WGS sequence"/>
</dbReference>
<dbReference type="GO" id="GO:0003919">
    <property type="term" value="F:FMN adenylyltransferase activity"/>
    <property type="evidence" value="ECO:0007669"/>
    <property type="project" value="UniProtKB-EC"/>
</dbReference>
<evidence type="ECO:0000259" key="12">
    <source>
        <dbReference type="Pfam" id="PF06574"/>
    </source>
</evidence>
<reference evidence="13 14" key="1">
    <citation type="submission" date="2018-08" db="EMBL/GenBank/DDBJ databases">
        <title>Genomic Encyclopedia of Archaeal and Bacterial Type Strains, Phase II (KMG-II): from individual species to whole genera.</title>
        <authorList>
            <person name="Goeker M."/>
        </authorList>
    </citation>
    <scope>NUCLEOTIDE SEQUENCE [LARGE SCALE GENOMIC DNA]</scope>
    <source>
        <strain evidence="13 14">DSM 582</strain>
    </source>
</reference>
<evidence type="ECO:0000256" key="3">
    <source>
        <dbReference type="ARBA" id="ARBA00012393"/>
    </source>
</evidence>
<dbReference type="PANTHER" id="PTHR22749">
    <property type="entry name" value="RIBOFLAVIN KINASE/FMN ADENYLYLTRANSFERASE"/>
    <property type="match status" value="1"/>
</dbReference>
<proteinExistence type="inferred from homology"/>
<dbReference type="InterPro" id="IPR015864">
    <property type="entry name" value="FAD_synthase"/>
</dbReference>
<keyword evidence="13" id="KW-0418">Kinase</keyword>
<accession>A0AAQ0KNK7</accession>
<name>A0AAQ0KNK7_PARVE</name>